<dbReference type="PATRIC" id="fig|65700.7.peg.3165"/>
<dbReference type="STRING" id="65700.SY86_12550"/>
<organism evidence="2 3">
    <name type="scientific">Erwinia tracheiphila</name>
    <dbReference type="NCBI Taxonomy" id="65700"/>
    <lineage>
        <taxon>Bacteria</taxon>
        <taxon>Pseudomonadati</taxon>
        <taxon>Pseudomonadota</taxon>
        <taxon>Gammaproteobacteria</taxon>
        <taxon>Enterobacterales</taxon>
        <taxon>Erwiniaceae</taxon>
        <taxon>Erwinia</taxon>
    </lineage>
</organism>
<dbReference type="Pfam" id="PF11725">
    <property type="entry name" value="AvrE_T3Es"/>
    <property type="match status" value="1"/>
</dbReference>
<gene>
    <name evidence="2" type="ORF">SY86_12550</name>
</gene>
<sequence length="1775" mass="193462">MKLRLHGAEQKAVVQKTENKTTGKGAALQQGSGSSTPQAAAGSLATDGRNRGKLPNVHQQDTGEDGSSPARQKKKSFSFSRLFGKKSSKSSSQPATTSAPENVRGKGNTLRELMANDGESHDQPAGASLTRSGGCRRSSLEDMAGRPINKTGISGQQPQNAPLRGPARGTTLAELLARPEECAETPPASPQGEPRLTRSGGVKRHDLADMKGREIARGDGEEPAPAHMKQQQLQISLQEGKLKLSGTNPSAINTLLSQTLGKEDQHYLAHNVSSDGSQHQLLDKQGCLFDIKSNENGYSVLHNSQSAELKSKLEQAGDAPVSLSSHNGKLQISIGENGKNKMVLSEPGSAHHAMLSGVWQHPAGVAEKEGQAVCLHDDKLHLLNSSLGLWQSASDTSYSNLSRQADGKLYAVKDDQTLSNLSENQSSEKFIDKIKSFSVGKNGQVAVLADTESAHHMCLLPSIDAKPEDRSYFSLRLADTPEMLQREQPHPEVQSVAMSNGRLFAADSEGKLHIGLLKQIDNNELPMKNMPQKVLEQHYGRNHRIEGFFTDHKGQLNVLVKDNFRQQHACPLGDDDQFHPGWNMTDTMVINNQLGLHHISPEPHKILDMAHLGSLALKDGSVHYFDLLTKGWTSAGFDCKQLKKGLDGTAYILKDGEVKRLGINQTTSSIRQGKDNFFALPHVRNKPEPGVALQGLNKSDKAQAIAVIGVNHYFALTEKGDIRSYQIKPGTQQLARQVQTLDLEGITGALKDIHVDQQHNLYAVNQDGEVFHQSREQWQSGEAGGGWKKLTGPQNKSDLQRLEMDNEHRLVATMTDTTQHQLKEGEWHPYQSPESGPLDVGTRESQAVFGRLSQGMKGVRIPGTGLTVNVSAQAAGMNGIENRKIKSKFADRVRAYVFNPTMKTPRPIKNAAYSMQHNWKGRRGLQPLYEMQGALIKQLESHNVLKQGMQPDLKSKLEKMDLGKHGETLLNDMKHFREELEQSAIRSATILGQHQGVLTRNGTANEDFRLSPTKGVVQSFNVNRSGRDLSKALEKAVTIAPPSPASENKLHTLLSDFISKGVNMSHQKADIPLGRQRDPNDQTALTKSRLILDIITLGDMHQLADKASLISGGQPDSEQIRQLRQEFDALRQKQYGDNPVKQYTDMGFTNHGALEADYDAVKAFINAFKKEHHGVNLTARTVLETHGNAELVEKLKDTLLSMGSGESMSFSRSYSAGLSSVFVPTINRVLVPIVPGAGVALERAYNLTFGRTPGGLNVSFGRGGGVNGTIFLATGYDLMPYMTGKKTTAENASDWLSKQHKISPDFRIGGAVSASLQGTLLNGINFKLTEDELPGFLHGLTQGTLTPTELMQKGIEHQMMQGRRLVYNVDTSAAFDLRAGIDMTRDGSKPDGVTARISTGVSGSLNLVSGLSERITETGEFGRTQTSSDNSLTFFNSASVGANLTASVGVAHGFTHDGKVTANATSAPATSVGTFPAFTSTNVSVALAMDDLTTQNIILGLKQAEPVTNHDISELKSMLKKHFRDSDSVNLLKALEKDENPDPVEHLDKLSKHFNTRSTADDDRYQAIRTLKKLVARQMCVATNSQELGSAMHLTTYTNLSRLDENGILGVLKRHIDAALLPSRADRIRSMMDNDPVLKDLIKQLQTTPFSYAIVSMELKDVVRDAAEKAMLEGKLGREELGALFQDPDYLRIKSVSVIQSATKSEGFNTPAMLLRASNSAGMSMERNIGTINFEYGRDQDTPRCFTLEGAIAEANPEVASALTGLKKEGFEMKG</sequence>
<dbReference type="EMBL" id="JXNU01000003">
    <property type="protein sequence ID" value="KKF36062.1"/>
    <property type="molecule type" value="Genomic_DNA"/>
</dbReference>
<dbReference type="Proteomes" id="UP000033924">
    <property type="component" value="Unassembled WGS sequence"/>
</dbReference>
<feature type="compositionally biased region" description="Polar residues" evidence="1">
    <location>
        <begin position="151"/>
        <end position="160"/>
    </location>
</feature>
<keyword evidence="3" id="KW-1185">Reference proteome</keyword>
<accession>A0A0M2KFD9</accession>
<evidence type="ECO:0000313" key="2">
    <source>
        <dbReference type="EMBL" id="KKF36062.1"/>
    </source>
</evidence>
<evidence type="ECO:0000313" key="3">
    <source>
        <dbReference type="Proteomes" id="UP000033924"/>
    </source>
</evidence>
<feature type="compositionally biased region" description="Polar residues" evidence="1">
    <location>
        <begin position="29"/>
        <end position="38"/>
    </location>
</feature>
<dbReference type="InterPro" id="IPR021085">
    <property type="entry name" value="AvrE_T3Es"/>
</dbReference>
<evidence type="ECO:0000256" key="1">
    <source>
        <dbReference type="SAM" id="MobiDB-lite"/>
    </source>
</evidence>
<protein>
    <submittedName>
        <fullName evidence="2">Avirulence protein</fullName>
    </submittedName>
</protein>
<reference evidence="2 3" key="1">
    <citation type="submission" date="2015-01" db="EMBL/GenBank/DDBJ databases">
        <title>Erwinia tracheiphila.</title>
        <authorList>
            <person name="Shapiro L.R."/>
        </authorList>
    </citation>
    <scope>NUCLEOTIDE SEQUENCE [LARGE SCALE GENOMIC DNA]</scope>
    <source>
        <strain evidence="2 3">BuffGH</strain>
    </source>
</reference>
<feature type="region of interest" description="Disordered" evidence="1">
    <location>
        <begin position="1"/>
        <end position="166"/>
    </location>
</feature>
<name>A0A0M2KFD9_9GAMM</name>
<comment type="caution">
    <text evidence="2">The sequence shown here is derived from an EMBL/GenBank/DDBJ whole genome shotgun (WGS) entry which is preliminary data.</text>
</comment>
<proteinExistence type="predicted"/>
<feature type="region of interest" description="Disordered" evidence="1">
    <location>
        <begin position="181"/>
        <end position="209"/>
    </location>
</feature>
<dbReference type="RefSeq" id="WP_016191033.1">
    <property type="nucleotide sequence ID" value="NZ_CP089932.1"/>
</dbReference>